<feature type="signal peptide" evidence="2">
    <location>
        <begin position="1"/>
        <end position="27"/>
    </location>
</feature>
<evidence type="ECO:0000256" key="1">
    <source>
        <dbReference type="SAM" id="MobiDB-lite"/>
    </source>
</evidence>
<dbReference type="Pfam" id="PF14016">
    <property type="entry name" value="DUF4232"/>
    <property type="match status" value="1"/>
</dbReference>
<feature type="compositionally biased region" description="Low complexity" evidence="1">
    <location>
        <begin position="59"/>
        <end position="69"/>
    </location>
</feature>
<comment type="caution">
    <text evidence="4">The sequence shown here is derived from an EMBL/GenBank/DDBJ whole genome shotgun (WGS) entry which is preliminary data.</text>
</comment>
<feature type="region of interest" description="Disordered" evidence="1">
    <location>
        <begin position="27"/>
        <end position="99"/>
    </location>
</feature>
<dbReference type="EMBL" id="JAVRER010000011">
    <property type="protein sequence ID" value="MDT0415870.1"/>
    <property type="molecule type" value="Genomic_DNA"/>
</dbReference>
<evidence type="ECO:0000259" key="3">
    <source>
        <dbReference type="Pfam" id="PF14016"/>
    </source>
</evidence>
<accession>A0ABD5E353</accession>
<sequence length="240" mass="24595">MSIITPRAARTTAAVLAALALGAGAVACDSDDDSASAAPTASQGSGAPAQDASKDDGADAGTGAAQSGTPAEEGTNGGKAQNDDGINPSDEAAKPSGAHCATSEIDFDFWGPHGGKPDMEQSKYQQSVTVRLTNHSKRTCTLKGFPGVQLVSAKGERWDLARSGARPDPITLKPGDDIAHIKFTVMPTTDPGTKSFVPQDVVMTLPDETKHITLPWEYGGAIVEQSGATHPGTFVDPIGL</sequence>
<keyword evidence="2" id="KW-0732">Signal</keyword>
<proteinExistence type="predicted"/>
<feature type="domain" description="DUF4232" evidence="3">
    <location>
        <begin position="100"/>
        <end position="220"/>
    </location>
</feature>
<reference evidence="5" key="1">
    <citation type="submission" date="2023-07" db="EMBL/GenBank/DDBJ databases">
        <title>30 novel species of actinomycetes from the DSMZ collection.</title>
        <authorList>
            <person name="Nouioui I."/>
        </authorList>
    </citation>
    <scope>NUCLEOTIDE SEQUENCE [LARGE SCALE GENOMIC DNA]</scope>
    <source>
        <strain evidence="5">DSM 41982</strain>
    </source>
</reference>
<evidence type="ECO:0000313" key="5">
    <source>
        <dbReference type="Proteomes" id="UP001183607"/>
    </source>
</evidence>
<protein>
    <submittedName>
        <fullName evidence="4">DUF4232 domain-containing protein</fullName>
    </submittedName>
</protein>
<gene>
    <name evidence="4" type="ORF">RM574_10245</name>
</gene>
<feature type="chain" id="PRO_5044786776" evidence="2">
    <location>
        <begin position="28"/>
        <end position="240"/>
    </location>
</feature>
<evidence type="ECO:0000313" key="4">
    <source>
        <dbReference type="EMBL" id="MDT0415870.1"/>
    </source>
</evidence>
<organism evidence="4 5">
    <name type="scientific">Streptomyces evansiae</name>
    <dbReference type="NCBI Taxonomy" id="3075535"/>
    <lineage>
        <taxon>Bacteria</taxon>
        <taxon>Bacillati</taxon>
        <taxon>Actinomycetota</taxon>
        <taxon>Actinomycetes</taxon>
        <taxon>Kitasatosporales</taxon>
        <taxon>Streptomycetaceae</taxon>
        <taxon>Streptomyces</taxon>
    </lineage>
</organism>
<dbReference type="PROSITE" id="PS51257">
    <property type="entry name" value="PROKAR_LIPOPROTEIN"/>
    <property type="match status" value="1"/>
</dbReference>
<evidence type="ECO:0000256" key="2">
    <source>
        <dbReference type="SAM" id="SignalP"/>
    </source>
</evidence>
<dbReference type="RefSeq" id="WP_095682075.1">
    <property type="nucleotide sequence ID" value="NZ_JAVRER010000011.1"/>
</dbReference>
<dbReference type="AlphaFoldDB" id="A0ABD5E353"/>
<dbReference type="Proteomes" id="UP001183607">
    <property type="component" value="Unassembled WGS sequence"/>
</dbReference>
<name>A0ABD5E353_9ACTN</name>
<dbReference type="InterPro" id="IPR025326">
    <property type="entry name" value="DUF4232"/>
</dbReference>